<dbReference type="InterPro" id="IPR036259">
    <property type="entry name" value="MFS_trans_sf"/>
</dbReference>
<dbReference type="EMBL" id="BRXZ01002173">
    <property type="protein sequence ID" value="GMH56133.1"/>
    <property type="molecule type" value="Genomic_DNA"/>
</dbReference>
<dbReference type="GO" id="GO:0016020">
    <property type="term" value="C:membrane"/>
    <property type="evidence" value="ECO:0007669"/>
    <property type="project" value="UniProtKB-ARBA"/>
</dbReference>
<dbReference type="InterPro" id="IPR011701">
    <property type="entry name" value="MFS"/>
</dbReference>
<dbReference type="PANTHER" id="PTHR43826:SF3">
    <property type="entry name" value="GLUCOSE-6-PHOSPHATE EXCHANGER SLC37A4"/>
    <property type="match status" value="1"/>
</dbReference>
<comment type="subcellular location">
    <subcellularLocation>
        <location evidence="1">Endomembrane system</location>
        <topology evidence="1">Multi-pass membrane protein</topology>
    </subcellularLocation>
</comment>
<dbReference type="GO" id="GO:0035435">
    <property type="term" value="P:phosphate ion transmembrane transport"/>
    <property type="evidence" value="ECO:0007669"/>
    <property type="project" value="TreeGrafter"/>
</dbReference>
<proteinExistence type="predicted"/>
<feature type="non-terminal residue" evidence="6">
    <location>
        <position position="1"/>
    </location>
</feature>
<evidence type="ECO:0008006" key="8">
    <source>
        <dbReference type="Google" id="ProtNLM"/>
    </source>
</evidence>
<dbReference type="OrthoDB" id="2985014at2759"/>
<dbReference type="PANTHER" id="PTHR43826">
    <property type="entry name" value="GLUCOSE-6-PHOSPHATE EXCHANGER SLC37A4"/>
    <property type="match status" value="1"/>
</dbReference>
<evidence type="ECO:0000256" key="4">
    <source>
        <dbReference type="ARBA" id="ARBA00023136"/>
    </source>
</evidence>
<name>A0A9W7DV48_9STRA</name>
<feature type="transmembrane region" description="Helical" evidence="5">
    <location>
        <begin position="33"/>
        <end position="58"/>
    </location>
</feature>
<protein>
    <recommendedName>
        <fullName evidence="8">Major facilitator superfamily (MFS) profile domain-containing protein</fullName>
    </recommendedName>
</protein>
<evidence type="ECO:0000256" key="1">
    <source>
        <dbReference type="ARBA" id="ARBA00004127"/>
    </source>
</evidence>
<keyword evidence="3 5" id="KW-1133">Transmembrane helix</keyword>
<comment type="caution">
    <text evidence="6">The sequence shown here is derived from an EMBL/GenBank/DDBJ whole genome shotgun (WGS) entry which is preliminary data.</text>
</comment>
<keyword evidence="7" id="KW-1185">Reference proteome</keyword>
<evidence type="ECO:0000256" key="3">
    <source>
        <dbReference type="ARBA" id="ARBA00022989"/>
    </source>
</evidence>
<evidence type="ECO:0000313" key="6">
    <source>
        <dbReference type="EMBL" id="GMH56133.1"/>
    </source>
</evidence>
<dbReference type="Proteomes" id="UP001165082">
    <property type="component" value="Unassembled WGS sequence"/>
</dbReference>
<keyword evidence="2 5" id="KW-0812">Transmembrane</keyword>
<dbReference type="GO" id="GO:0061513">
    <property type="term" value="F:glucose 6-phosphate:phosphate antiporter activity"/>
    <property type="evidence" value="ECO:0007669"/>
    <property type="project" value="TreeGrafter"/>
</dbReference>
<evidence type="ECO:0000313" key="7">
    <source>
        <dbReference type="Proteomes" id="UP001165082"/>
    </source>
</evidence>
<dbReference type="GO" id="GO:0012505">
    <property type="term" value="C:endomembrane system"/>
    <property type="evidence" value="ECO:0007669"/>
    <property type="project" value="UniProtKB-SubCell"/>
</dbReference>
<reference evidence="6" key="1">
    <citation type="submission" date="2022-07" db="EMBL/GenBank/DDBJ databases">
        <title>Genome analysis of Parmales, a sister group of diatoms, reveals the evolutionary specialization of diatoms from phago-mixotrophs to photoautotrophs.</title>
        <authorList>
            <person name="Ban H."/>
            <person name="Sato S."/>
            <person name="Yoshikawa S."/>
            <person name="Kazumasa Y."/>
            <person name="Nakamura Y."/>
            <person name="Ichinomiya M."/>
            <person name="Saitoh K."/>
            <person name="Sato N."/>
            <person name="Blanc-Mathieu R."/>
            <person name="Endo H."/>
            <person name="Kuwata A."/>
            <person name="Ogata H."/>
        </authorList>
    </citation>
    <scope>NUCLEOTIDE SEQUENCE</scope>
</reference>
<dbReference type="SUPFAM" id="SSF103473">
    <property type="entry name" value="MFS general substrate transporter"/>
    <property type="match status" value="1"/>
</dbReference>
<sequence>MREGWWRDIVQVSSDDAILRPQSVDKTQSPRKVLALLFVSYCGVYFCRANVSVVSATLIENGELGITAGSFGMTISIGTFAYAVGKMVSGAVVGQDPVGRVRVCMVFTGLATLGFAASGSQGVMRATWVLSRAAQSQIWTNFAVIINSTFPASSTGQAVAVLSQSFLVGDAIAKLVLGGVAGFTGWRGVCVAGAG</sequence>
<keyword evidence="4 5" id="KW-0472">Membrane</keyword>
<dbReference type="Gene3D" id="1.20.1250.20">
    <property type="entry name" value="MFS general substrate transporter like domains"/>
    <property type="match status" value="1"/>
</dbReference>
<gene>
    <name evidence="6" type="ORF">TrRE_jg11821</name>
</gene>
<dbReference type="InterPro" id="IPR051337">
    <property type="entry name" value="OPA_Antiporter"/>
</dbReference>
<feature type="transmembrane region" description="Helical" evidence="5">
    <location>
        <begin position="64"/>
        <end position="84"/>
    </location>
</feature>
<organism evidence="6 7">
    <name type="scientific">Triparma retinervis</name>
    <dbReference type="NCBI Taxonomy" id="2557542"/>
    <lineage>
        <taxon>Eukaryota</taxon>
        <taxon>Sar</taxon>
        <taxon>Stramenopiles</taxon>
        <taxon>Ochrophyta</taxon>
        <taxon>Bolidophyceae</taxon>
        <taxon>Parmales</taxon>
        <taxon>Triparmaceae</taxon>
        <taxon>Triparma</taxon>
    </lineage>
</organism>
<dbReference type="AlphaFoldDB" id="A0A9W7DV48"/>
<accession>A0A9W7DV48</accession>
<evidence type="ECO:0000256" key="2">
    <source>
        <dbReference type="ARBA" id="ARBA00022692"/>
    </source>
</evidence>
<dbReference type="Pfam" id="PF07690">
    <property type="entry name" value="MFS_1"/>
    <property type="match status" value="1"/>
</dbReference>
<evidence type="ECO:0000256" key="5">
    <source>
        <dbReference type="SAM" id="Phobius"/>
    </source>
</evidence>